<name>A0ABM8RBF2_9BACT</name>
<accession>A0ABM8RBF2</accession>
<gene>
    <name evidence="1" type="ORF">NSPZN2_160020</name>
</gene>
<sequence length="104" mass="11846">MPRDTNFEDEAIGQRLGDFLDPAFGEGWIQLLNNRTNFCRRERHYLYARPTTQRSLGCPILYALPVSVRLRVTVADCTHFCPMGPIRTQTQASGALLEHVAILR</sequence>
<comment type="caution">
    <text evidence="1">The sequence shown here is derived from an EMBL/GenBank/DDBJ whole genome shotgun (WGS) entry which is preliminary data.</text>
</comment>
<dbReference type="EMBL" id="CAJNBJ010000008">
    <property type="protein sequence ID" value="CAE6743392.1"/>
    <property type="molecule type" value="Genomic_DNA"/>
</dbReference>
<evidence type="ECO:0000313" key="1">
    <source>
        <dbReference type="EMBL" id="CAE6743392.1"/>
    </source>
</evidence>
<keyword evidence="2" id="KW-1185">Reference proteome</keyword>
<proteinExistence type="predicted"/>
<organism evidence="1 2">
    <name type="scientific">Nitrospira defluvii</name>
    <dbReference type="NCBI Taxonomy" id="330214"/>
    <lineage>
        <taxon>Bacteria</taxon>
        <taxon>Pseudomonadati</taxon>
        <taxon>Nitrospirota</taxon>
        <taxon>Nitrospiria</taxon>
        <taxon>Nitrospirales</taxon>
        <taxon>Nitrospiraceae</taxon>
        <taxon>Nitrospira</taxon>
    </lineage>
</organism>
<dbReference type="Proteomes" id="UP000675880">
    <property type="component" value="Unassembled WGS sequence"/>
</dbReference>
<evidence type="ECO:0000313" key="2">
    <source>
        <dbReference type="Proteomes" id="UP000675880"/>
    </source>
</evidence>
<reference evidence="1 2" key="1">
    <citation type="submission" date="2021-02" db="EMBL/GenBank/DDBJ databases">
        <authorList>
            <person name="Han P."/>
        </authorList>
    </citation>
    <scope>NUCLEOTIDE SEQUENCE [LARGE SCALE GENOMIC DNA]</scope>
    <source>
        <strain evidence="1">Candidatus Nitrospira sp. ZN2</strain>
    </source>
</reference>
<protein>
    <submittedName>
        <fullName evidence="1">Uncharacterized protein</fullName>
    </submittedName>
</protein>